<evidence type="ECO:0000313" key="2">
    <source>
        <dbReference type="EMBL" id="MBD8489401.1"/>
    </source>
</evidence>
<organism evidence="2 3">
    <name type="scientific">Echinicola arenosa</name>
    <dbReference type="NCBI Taxonomy" id="2774144"/>
    <lineage>
        <taxon>Bacteria</taxon>
        <taxon>Pseudomonadati</taxon>
        <taxon>Bacteroidota</taxon>
        <taxon>Cytophagia</taxon>
        <taxon>Cytophagales</taxon>
        <taxon>Cyclobacteriaceae</taxon>
        <taxon>Echinicola</taxon>
    </lineage>
</organism>
<keyword evidence="1" id="KW-0472">Membrane</keyword>
<keyword evidence="1" id="KW-1133">Transmembrane helix</keyword>
<accession>A0ABR9AKR8</accession>
<protein>
    <submittedName>
        <fullName evidence="2">DUF502 domain-containing protein</fullName>
    </submittedName>
</protein>
<sequence length="201" mass="22203">MKLILDFVNKTLKGGLFFLIPLVLAYMLLGKAIHLIQPLANKLAGVMDPAQENFLDFSYVVAVILLVIICFVFGLMASSVIGADFVRWIENHILVMFPAYRLMKNTFESAAGITKNDKLPVVLVPIDGLMLAFLIDDLPDGDKLVFVPGSPDPWSGNLIIFKKEQVKETSLTQPEALRILKQTGIGEKQVIAKGVYGKENI</sequence>
<dbReference type="Proteomes" id="UP000647133">
    <property type="component" value="Unassembled WGS sequence"/>
</dbReference>
<reference evidence="2 3" key="1">
    <citation type="submission" date="2020-09" db="EMBL/GenBank/DDBJ databases">
        <title>Echinicola sp. CAU 1574 isolated from sand of Sido Beach.</title>
        <authorList>
            <person name="Kim W."/>
        </authorList>
    </citation>
    <scope>NUCLEOTIDE SEQUENCE [LARGE SCALE GENOMIC DNA]</scope>
    <source>
        <strain evidence="2 3">CAU 1574</strain>
    </source>
</reference>
<dbReference type="InterPro" id="IPR007462">
    <property type="entry name" value="COV1-like"/>
</dbReference>
<comment type="caution">
    <text evidence="2">The sequence shown here is derived from an EMBL/GenBank/DDBJ whole genome shotgun (WGS) entry which is preliminary data.</text>
</comment>
<evidence type="ECO:0000256" key="1">
    <source>
        <dbReference type="SAM" id="Phobius"/>
    </source>
</evidence>
<dbReference type="RefSeq" id="WP_192010277.1">
    <property type="nucleotide sequence ID" value="NZ_JACYTQ010000003.1"/>
</dbReference>
<evidence type="ECO:0000313" key="3">
    <source>
        <dbReference type="Proteomes" id="UP000647133"/>
    </source>
</evidence>
<proteinExistence type="predicted"/>
<feature type="transmembrane region" description="Helical" evidence="1">
    <location>
        <begin position="12"/>
        <end position="37"/>
    </location>
</feature>
<keyword evidence="1" id="KW-0812">Transmembrane</keyword>
<keyword evidence="3" id="KW-1185">Reference proteome</keyword>
<dbReference type="Pfam" id="PF04367">
    <property type="entry name" value="DUF502"/>
    <property type="match status" value="1"/>
</dbReference>
<gene>
    <name evidence="2" type="ORF">IFO69_11655</name>
</gene>
<feature type="transmembrane region" description="Helical" evidence="1">
    <location>
        <begin position="57"/>
        <end position="77"/>
    </location>
</feature>
<name>A0ABR9AKR8_9BACT</name>
<dbReference type="EMBL" id="JACYTQ010000003">
    <property type="protein sequence ID" value="MBD8489401.1"/>
    <property type="molecule type" value="Genomic_DNA"/>
</dbReference>